<dbReference type="RefSeq" id="WP_036444785.1">
    <property type="nucleotide sequence ID" value="NZ_JACKVC010000034.1"/>
</dbReference>
<dbReference type="PRINTS" id="PR00359">
    <property type="entry name" value="BP450"/>
</dbReference>
<evidence type="ECO:0000256" key="13">
    <source>
        <dbReference type="ARBA" id="ARBA00049645"/>
    </source>
</evidence>
<dbReference type="Proteomes" id="UP001558474">
    <property type="component" value="Unassembled WGS sequence"/>
</dbReference>
<evidence type="ECO:0000256" key="12">
    <source>
        <dbReference type="ARBA" id="ARBA00023221"/>
    </source>
</evidence>
<evidence type="ECO:0000256" key="10">
    <source>
        <dbReference type="ARBA" id="ARBA00023098"/>
    </source>
</evidence>
<evidence type="ECO:0000256" key="5">
    <source>
        <dbReference type="ARBA" id="ARBA00022723"/>
    </source>
</evidence>
<evidence type="ECO:0000256" key="9">
    <source>
        <dbReference type="ARBA" id="ARBA00023033"/>
    </source>
</evidence>
<sequence length="438" mass="48548">MTTITGIAHRTNGTAPPSVPIAEIDLGSLDFWGLDDDLRDGAFATLRRDAPLSFFEVAEFAGFPGGSGHWAMTRYDDVHFASRHPELFSSSPTSTTLNDVPAEIAEFFGSMITLDDPRHTRLRCIVNRAFTPKVIARIEQSVRDRAHRLVAEMVDAHPDGTADFVEEVASPLPLQIICDMMGIPEEDRAKLFHWTSVIMGAGDDEVSTEEFGDYLRVATELAGYGVALAQQRREHPGDDLTTSLIEAEVDGERLSSNEIASFFILLTAAGNDTTRNAISHGMVALSRYPDERARWWSDFDAVSPTAVEEIVRWASPIIFMRRTLTQDVERSGVQMKAGDKVSMWYNSANRDEQTFADPWRFDVSRDPNPHVGYGGGGVHFCLGANLARREIRVAFDELRRQVPDIVAIGEPAILRSAFVHGVKHLPVAWTPGLRADRV</sequence>
<evidence type="ECO:0000256" key="16">
    <source>
        <dbReference type="ARBA" id="ARBA00082981"/>
    </source>
</evidence>
<dbReference type="Pfam" id="PF00067">
    <property type="entry name" value="p450"/>
    <property type="match status" value="1"/>
</dbReference>
<evidence type="ECO:0000256" key="3">
    <source>
        <dbReference type="ARBA" id="ARBA00022548"/>
    </source>
</evidence>
<evidence type="ECO:0000256" key="1">
    <source>
        <dbReference type="ARBA" id="ARBA00001971"/>
    </source>
</evidence>
<dbReference type="GO" id="GO:0006707">
    <property type="term" value="P:cholesterol catabolic process"/>
    <property type="evidence" value="ECO:0007669"/>
    <property type="project" value="TreeGrafter"/>
</dbReference>
<evidence type="ECO:0000256" key="17">
    <source>
        <dbReference type="ARBA" id="ARBA00083909"/>
    </source>
</evidence>
<name>A0AAW5TBH0_9MYCO</name>
<keyword evidence="10" id="KW-0443">Lipid metabolism</keyword>
<keyword evidence="8" id="KW-0408">Iron</keyword>
<evidence type="ECO:0000256" key="4">
    <source>
        <dbReference type="ARBA" id="ARBA00022617"/>
    </source>
</evidence>
<keyword evidence="7" id="KW-0560">Oxidoreductase</keyword>
<keyword evidence="12" id="KW-0753">Steroid metabolism</keyword>
<dbReference type="GO" id="GO:0020037">
    <property type="term" value="F:heme binding"/>
    <property type="evidence" value="ECO:0007669"/>
    <property type="project" value="InterPro"/>
</dbReference>
<evidence type="ECO:0000313" key="20">
    <source>
        <dbReference type="Proteomes" id="UP001141659"/>
    </source>
</evidence>
<dbReference type="InterPro" id="IPR001128">
    <property type="entry name" value="Cyt_P450"/>
</dbReference>
<evidence type="ECO:0000256" key="11">
    <source>
        <dbReference type="ARBA" id="ARBA00023166"/>
    </source>
</evidence>
<dbReference type="InterPro" id="IPR002397">
    <property type="entry name" value="Cyt_P450_B"/>
</dbReference>
<dbReference type="GO" id="GO:0005506">
    <property type="term" value="F:iron ion binding"/>
    <property type="evidence" value="ECO:0007669"/>
    <property type="project" value="InterPro"/>
</dbReference>
<dbReference type="PANTHER" id="PTHR46696">
    <property type="entry name" value="P450, PUTATIVE (EUROFUNG)-RELATED"/>
    <property type="match status" value="1"/>
</dbReference>
<dbReference type="EMBL" id="JACKVC010000034">
    <property type="protein sequence ID" value="MCV7392804.1"/>
    <property type="molecule type" value="Genomic_DNA"/>
</dbReference>
<gene>
    <name evidence="19" type="ORF">ABFW12_10885</name>
    <name evidence="18" type="ORF">H5P34_32615</name>
</gene>
<dbReference type="PANTHER" id="PTHR46696:SF4">
    <property type="entry name" value="BIOTIN BIOSYNTHESIS CYTOCHROME P450"/>
    <property type="match status" value="1"/>
</dbReference>
<evidence type="ECO:0000313" key="19">
    <source>
        <dbReference type="EMBL" id="MEX3738733.1"/>
    </source>
</evidence>
<protein>
    <recommendedName>
        <fullName evidence="14">Steroid C26-monooxygenase</fullName>
    </recommendedName>
    <alternativeName>
        <fullName evidence="15">Cholest-4-en-3-one C26-monooxygenase</fullName>
    </alternativeName>
    <alternativeName>
        <fullName evidence="17">Cholesterol C26-monooxygenase</fullName>
    </alternativeName>
    <alternativeName>
        <fullName evidence="16">Steroid C27-monooxygenase</fullName>
    </alternativeName>
</protein>
<dbReference type="InterPro" id="IPR036396">
    <property type="entry name" value="Cyt_P450_sf"/>
</dbReference>
<organism evidence="18 20">
    <name type="scientific">Mycolicibacterium porcinum</name>
    <dbReference type="NCBI Taxonomy" id="39693"/>
    <lineage>
        <taxon>Bacteria</taxon>
        <taxon>Bacillati</taxon>
        <taxon>Actinomycetota</taxon>
        <taxon>Actinomycetes</taxon>
        <taxon>Mycobacteriales</taxon>
        <taxon>Mycobacteriaceae</taxon>
        <taxon>Mycolicibacterium</taxon>
    </lineage>
</organism>
<keyword evidence="5" id="KW-0479">Metal-binding</keyword>
<dbReference type="SUPFAM" id="SSF48264">
    <property type="entry name" value="Cytochrome P450"/>
    <property type="match status" value="1"/>
</dbReference>
<dbReference type="GO" id="GO:0008395">
    <property type="term" value="F:steroid hydroxylase activity"/>
    <property type="evidence" value="ECO:0007669"/>
    <property type="project" value="TreeGrafter"/>
</dbReference>
<reference evidence="18" key="2">
    <citation type="journal article" date="2022" name="BMC Genomics">
        <title>Comparative genome analysis of mycobacteria focusing on tRNA and non-coding RNA.</title>
        <authorList>
            <person name="Behra P.R.K."/>
            <person name="Pettersson B.M.F."/>
            <person name="Ramesh M."/>
            <person name="Das S."/>
            <person name="Dasgupta S."/>
            <person name="Kirsebom L.A."/>
        </authorList>
    </citation>
    <scope>NUCLEOTIDE SEQUENCE</scope>
    <source>
        <strain evidence="18">DSM 44242</strain>
    </source>
</reference>
<dbReference type="FunFam" id="1.10.630.10:FF:000018">
    <property type="entry name" value="Cytochrome P450 monooxygenase"/>
    <property type="match status" value="1"/>
</dbReference>
<dbReference type="GO" id="GO:0036199">
    <property type="term" value="F:cholest-4-en-3-one 26-monooxygenase activity"/>
    <property type="evidence" value="ECO:0007669"/>
    <property type="project" value="TreeGrafter"/>
</dbReference>
<proteinExistence type="inferred from homology"/>
<evidence type="ECO:0000256" key="15">
    <source>
        <dbReference type="ARBA" id="ARBA00079588"/>
    </source>
</evidence>
<evidence type="ECO:0000256" key="6">
    <source>
        <dbReference type="ARBA" id="ARBA00022963"/>
    </source>
</evidence>
<evidence type="ECO:0000256" key="8">
    <source>
        <dbReference type="ARBA" id="ARBA00023004"/>
    </source>
</evidence>
<evidence type="ECO:0000256" key="14">
    <source>
        <dbReference type="ARBA" id="ARBA00070775"/>
    </source>
</evidence>
<keyword evidence="3" id="KW-0153">Cholesterol metabolism</keyword>
<evidence type="ECO:0000256" key="2">
    <source>
        <dbReference type="ARBA" id="ARBA00010617"/>
    </source>
</evidence>
<dbReference type="Proteomes" id="UP001141659">
    <property type="component" value="Unassembled WGS sequence"/>
</dbReference>
<dbReference type="CDD" id="cd11033">
    <property type="entry name" value="CYP142-like"/>
    <property type="match status" value="1"/>
</dbReference>
<keyword evidence="4" id="KW-0349">Heme</keyword>
<keyword evidence="21" id="KW-1185">Reference proteome</keyword>
<dbReference type="EMBL" id="JBDLOU010000018">
    <property type="protein sequence ID" value="MEX3738733.1"/>
    <property type="molecule type" value="Genomic_DNA"/>
</dbReference>
<comment type="similarity">
    <text evidence="2">Belongs to the cytochrome P450 family.</text>
</comment>
<accession>A0AAW5TBH0</accession>
<dbReference type="Gene3D" id="1.10.630.10">
    <property type="entry name" value="Cytochrome P450"/>
    <property type="match status" value="1"/>
</dbReference>
<keyword evidence="6" id="KW-0442">Lipid degradation</keyword>
<reference evidence="19 21" key="3">
    <citation type="submission" date="2024-04" db="EMBL/GenBank/DDBJ databases">
        <title>Genomic Markers of Mycobacteria.</title>
        <authorList>
            <person name="Soliman M.S."/>
            <person name="Elkholy A."/>
            <person name="Soliman N.S."/>
            <person name="Abbas A."/>
            <person name="Khayrat S."/>
            <person name="Shawky S."/>
        </authorList>
    </citation>
    <scope>NUCLEOTIDE SEQUENCE [LARGE SCALE GENOMIC DNA]</scope>
    <source>
        <strain evidence="19 21">Egy-CU-AM5</strain>
    </source>
</reference>
<comment type="caution">
    <text evidence="18">The sequence shown here is derived from an EMBL/GenBank/DDBJ whole genome shotgun (WGS) entry which is preliminary data.</text>
</comment>
<comment type="cofactor">
    <cofactor evidence="1">
        <name>heme</name>
        <dbReference type="ChEBI" id="CHEBI:30413"/>
    </cofactor>
</comment>
<keyword evidence="9" id="KW-0503">Monooxygenase</keyword>
<evidence type="ECO:0000256" key="7">
    <source>
        <dbReference type="ARBA" id="ARBA00023002"/>
    </source>
</evidence>
<evidence type="ECO:0000313" key="21">
    <source>
        <dbReference type="Proteomes" id="UP001558474"/>
    </source>
</evidence>
<dbReference type="AlphaFoldDB" id="A0AAW5TBH0"/>
<evidence type="ECO:0000313" key="18">
    <source>
        <dbReference type="EMBL" id="MCV7392804.1"/>
    </source>
</evidence>
<comment type="pathway">
    <text evidence="13">Steroid metabolism; cholesterol degradation.</text>
</comment>
<reference evidence="18" key="1">
    <citation type="submission" date="2020-07" db="EMBL/GenBank/DDBJ databases">
        <authorList>
            <person name="Pettersson B.M.F."/>
            <person name="Behra P.R.K."/>
            <person name="Ramesh M."/>
            <person name="Das S."/>
            <person name="Dasgupta S."/>
            <person name="Kirsebom L.A."/>
        </authorList>
    </citation>
    <scope>NUCLEOTIDE SEQUENCE</scope>
    <source>
        <strain evidence="18">DSM 44242</strain>
    </source>
</reference>
<keyword evidence="11" id="KW-1207">Sterol metabolism</keyword>